<gene>
    <name evidence="1" type="ORF">IG193_03010</name>
</gene>
<reference evidence="1 2" key="1">
    <citation type="submission" date="2020-10" db="EMBL/GenBank/DDBJ databases">
        <title>Thermofilum lucidum 3507LT sp. nov. a novel member of Thermofilaceae family isolated from Chile hot spring, and proposal of description order Thermofilales.</title>
        <authorList>
            <person name="Zayulina K.S."/>
            <person name="Elcheninov A.G."/>
            <person name="Toshchakov S.V."/>
            <person name="Kublanov I.V."/>
        </authorList>
    </citation>
    <scope>NUCLEOTIDE SEQUENCE [LARGE SCALE GENOMIC DNA]</scope>
    <source>
        <strain evidence="1 2">3507LT</strain>
    </source>
</reference>
<dbReference type="InterPro" id="IPR002837">
    <property type="entry name" value="DUF123"/>
</dbReference>
<dbReference type="PANTHER" id="PTHR37460:SF1">
    <property type="entry name" value="ENDONUCLEASE III"/>
    <property type="match status" value="1"/>
</dbReference>
<proteinExistence type="predicted"/>
<keyword evidence="2" id="KW-1185">Reference proteome</keyword>
<dbReference type="AlphaFoldDB" id="A0A7L9FKR2"/>
<dbReference type="Pfam" id="PF01986">
    <property type="entry name" value="DUF123"/>
    <property type="match status" value="1"/>
</dbReference>
<dbReference type="CDD" id="cd10441">
    <property type="entry name" value="GIY-YIG_COG1833"/>
    <property type="match status" value="1"/>
</dbReference>
<evidence type="ECO:0000313" key="1">
    <source>
        <dbReference type="EMBL" id="QOJ79446.1"/>
    </source>
</evidence>
<dbReference type="PANTHER" id="PTHR37460">
    <property type="entry name" value="ENDONUCLEASE III"/>
    <property type="match status" value="1"/>
</dbReference>
<accession>A0A7L9FKR2</accession>
<organism evidence="1 2">
    <name type="scientific">Infirmifilum lucidum</name>
    <dbReference type="NCBI Taxonomy" id="2776706"/>
    <lineage>
        <taxon>Archaea</taxon>
        <taxon>Thermoproteota</taxon>
        <taxon>Thermoprotei</taxon>
        <taxon>Thermofilales</taxon>
        <taxon>Thermofilaceae</taxon>
        <taxon>Infirmifilum</taxon>
    </lineage>
</organism>
<dbReference type="KEGG" id="thel:IG193_03010"/>
<name>A0A7L9FKR2_9CREN</name>
<dbReference type="EMBL" id="CP062310">
    <property type="protein sequence ID" value="QOJ79446.1"/>
    <property type="molecule type" value="Genomic_DNA"/>
</dbReference>
<protein>
    <submittedName>
        <fullName evidence="1">GIY-YIG nuclease family protein</fullName>
    </submittedName>
</protein>
<evidence type="ECO:0000313" key="2">
    <source>
        <dbReference type="Proteomes" id="UP000594121"/>
    </source>
</evidence>
<dbReference type="Proteomes" id="UP000594121">
    <property type="component" value="Chromosome"/>
</dbReference>
<sequence>MSGKHCRRVRGIYAMLIEIKFPLRFEFRKREVVLAPGLYVYVGSAKGAGGIRARVARHRRKDKKVRWHVDLVTVSPHARVSGAVCAKTAEPECILVPLLEEAGFSHVIKGFGASDCKRGCASHFLRYEGVGKCSDALLEVFREAGLEPLSLELEPAQHS</sequence>
<dbReference type="InParanoid" id="A0A7L9FKR2"/>